<dbReference type="InterPro" id="IPR019238">
    <property type="entry name" value="AbiEi_2"/>
</dbReference>
<evidence type="ECO:0000313" key="1">
    <source>
        <dbReference type="EMBL" id="MFC3109516.1"/>
    </source>
</evidence>
<reference evidence="2" key="1">
    <citation type="journal article" date="2019" name="Int. J. Syst. Evol. Microbiol.">
        <title>The Global Catalogue of Microorganisms (GCM) 10K type strain sequencing project: providing services to taxonomists for standard genome sequencing and annotation.</title>
        <authorList>
            <consortium name="The Broad Institute Genomics Platform"/>
            <consortium name="The Broad Institute Genome Sequencing Center for Infectious Disease"/>
            <person name="Wu L."/>
            <person name="Ma J."/>
        </authorList>
    </citation>
    <scope>NUCLEOTIDE SEQUENCE [LARGE SCALE GENOMIC DNA]</scope>
    <source>
        <strain evidence="2">KCTC 42986</strain>
    </source>
</reference>
<proteinExistence type="predicted"/>
<protein>
    <submittedName>
        <fullName evidence="1">Type IV toxin-antitoxin system AbiEi family antitoxin</fullName>
    </submittedName>
</protein>
<gene>
    <name evidence="1" type="ORF">ACFOFO_16360</name>
</gene>
<accession>A0ABV7F740</accession>
<name>A0ABV7F740_9BURK</name>
<dbReference type="InterPro" id="IPR036390">
    <property type="entry name" value="WH_DNA-bd_sf"/>
</dbReference>
<dbReference type="RefSeq" id="WP_390329373.1">
    <property type="nucleotide sequence ID" value="NZ_JBHRTP010000052.1"/>
</dbReference>
<evidence type="ECO:0000313" key="2">
    <source>
        <dbReference type="Proteomes" id="UP001595530"/>
    </source>
</evidence>
<organism evidence="1 2">
    <name type="scientific">Undibacterium arcticum</name>
    <dbReference type="NCBI Taxonomy" id="1762892"/>
    <lineage>
        <taxon>Bacteria</taxon>
        <taxon>Pseudomonadati</taxon>
        <taxon>Pseudomonadota</taxon>
        <taxon>Betaproteobacteria</taxon>
        <taxon>Burkholderiales</taxon>
        <taxon>Oxalobacteraceae</taxon>
        <taxon>Undibacterium</taxon>
    </lineage>
</organism>
<sequence>MRPDSQSLVDQFVQAFEEATESKISEERHFEVAFQRPDGKHQLDLLLRVDSPAGERFLAVEMLRQGYPRDIRNAIWQLEEYRLSVKDALRPIPIVVAEFLSAGAREILRERNIGFFDASGSLFLRHKHWLINIDRPAKPARPRRAAALFTGAREQVVHALLQSHHRWLTGIEIASLAETSPYTVSLTMQELERLEMVESEGSGKNLRRRLTQPSELFDAWIVAWSARKETKTRWYSYTPNPKTLLLTLTENLEREKLADWSFTGPAAANVLAPLLTNVETAEVIVPPGKTHRYAEALGLERVDKGSNVTLIERTGASTLFRRQHPEFPSWFASPFIQYLDLQDGRGRNKELASHLRADILKI</sequence>
<dbReference type="Pfam" id="PF09952">
    <property type="entry name" value="AbiEi_2"/>
    <property type="match status" value="1"/>
</dbReference>
<comment type="caution">
    <text evidence="1">The sequence shown here is derived from an EMBL/GenBank/DDBJ whole genome shotgun (WGS) entry which is preliminary data.</text>
</comment>
<dbReference type="EMBL" id="JBHRTP010000052">
    <property type="protein sequence ID" value="MFC3109516.1"/>
    <property type="molecule type" value="Genomic_DNA"/>
</dbReference>
<dbReference type="SUPFAM" id="SSF46785">
    <property type="entry name" value="Winged helix' DNA-binding domain"/>
    <property type="match status" value="1"/>
</dbReference>
<dbReference type="Proteomes" id="UP001595530">
    <property type="component" value="Unassembled WGS sequence"/>
</dbReference>
<keyword evidence="2" id="KW-1185">Reference proteome</keyword>